<organism evidence="1 2">
    <name type="scientific">Lymnaea stagnalis</name>
    <name type="common">Great pond snail</name>
    <name type="synonym">Helix stagnalis</name>
    <dbReference type="NCBI Taxonomy" id="6523"/>
    <lineage>
        <taxon>Eukaryota</taxon>
        <taxon>Metazoa</taxon>
        <taxon>Spiralia</taxon>
        <taxon>Lophotrochozoa</taxon>
        <taxon>Mollusca</taxon>
        <taxon>Gastropoda</taxon>
        <taxon>Heterobranchia</taxon>
        <taxon>Euthyneura</taxon>
        <taxon>Panpulmonata</taxon>
        <taxon>Hygrophila</taxon>
        <taxon>Lymnaeoidea</taxon>
        <taxon>Lymnaeidae</taxon>
        <taxon>Lymnaea</taxon>
    </lineage>
</organism>
<dbReference type="PANTHER" id="PTHR45845:SF3">
    <property type="entry name" value="PURATROPHIN-1-LIKE, ISOFORM A"/>
    <property type="match status" value="1"/>
</dbReference>
<feature type="non-terminal residue" evidence="1">
    <location>
        <position position="1"/>
    </location>
</feature>
<protein>
    <submittedName>
        <fullName evidence="1">Uncharacterized protein</fullName>
    </submittedName>
</protein>
<proteinExistence type="predicted"/>
<evidence type="ECO:0000313" key="1">
    <source>
        <dbReference type="EMBL" id="CAL1530641.1"/>
    </source>
</evidence>
<sequence>SVENIDEILSSTLGALYGRATPAIVKQAWEVLSVNYGGDVHKFKAEFLNPVLDLLHKVLEIQDTSDCPNSTWPLSAGSSVVVHLTRKNCKYLRDIGDFCISIDVDGATGQPALVVSDLTFDGVAERPIEEPEFGFLLTMDWARRLREAPDHELAFVLRQCMVASEYTVRHLRWDEIPQLDPRNLKG</sequence>
<dbReference type="Proteomes" id="UP001497497">
    <property type="component" value="Unassembled WGS sequence"/>
</dbReference>
<dbReference type="EMBL" id="CAXITT010000073">
    <property type="protein sequence ID" value="CAL1530641.1"/>
    <property type="molecule type" value="Genomic_DNA"/>
</dbReference>
<comment type="caution">
    <text evidence="1">The sequence shown here is derived from an EMBL/GenBank/DDBJ whole genome shotgun (WGS) entry which is preliminary data.</text>
</comment>
<dbReference type="AlphaFoldDB" id="A0AAV2HA57"/>
<reference evidence="1 2" key="1">
    <citation type="submission" date="2024-04" db="EMBL/GenBank/DDBJ databases">
        <authorList>
            <consortium name="Genoscope - CEA"/>
            <person name="William W."/>
        </authorList>
    </citation>
    <scope>NUCLEOTIDE SEQUENCE [LARGE SCALE GENOMIC DNA]</scope>
</reference>
<name>A0AAV2HA57_LYMST</name>
<keyword evidence="2" id="KW-1185">Reference proteome</keyword>
<gene>
    <name evidence="1" type="ORF">GSLYS_00004766001</name>
</gene>
<feature type="non-terminal residue" evidence="1">
    <location>
        <position position="186"/>
    </location>
</feature>
<accession>A0AAV2HA57</accession>
<dbReference type="InterPro" id="IPR052231">
    <property type="entry name" value="Rho_GEF_signaling-related"/>
</dbReference>
<dbReference type="PANTHER" id="PTHR45845">
    <property type="entry name" value="RHO GUANINE NUCLEOTIDE EXCHANGE FACTOR-RELATED"/>
    <property type="match status" value="1"/>
</dbReference>
<evidence type="ECO:0000313" key="2">
    <source>
        <dbReference type="Proteomes" id="UP001497497"/>
    </source>
</evidence>